<keyword evidence="2" id="KW-1185">Reference proteome</keyword>
<evidence type="ECO:0000313" key="2">
    <source>
        <dbReference type="Proteomes" id="UP000012073"/>
    </source>
</evidence>
<dbReference type="Proteomes" id="UP000012073">
    <property type="component" value="Unassembled WGS sequence"/>
</dbReference>
<dbReference type="RefSeq" id="XP_005714870.1">
    <property type="nucleotide sequence ID" value="XM_005714813.1"/>
</dbReference>
<proteinExistence type="predicted"/>
<dbReference type="EMBL" id="HG001716">
    <property type="protein sequence ID" value="CDF35051.1"/>
    <property type="molecule type" value="Genomic_DNA"/>
</dbReference>
<reference evidence="2" key="1">
    <citation type="journal article" date="2013" name="Proc. Natl. Acad. Sci. U.S.A.">
        <title>Genome structure and metabolic features in the red seaweed Chondrus crispus shed light on evolution of the Archaeplastida.</title>
        <authorList>
            <person name="Collen J."/>
            <person name="Porcel B."/>
            <person name="Carre W."/>
            <person name="Ball S.G."/>
            <person name="Chaparro C."/>
            <person name="Tonon T."/>
            <person name="Barbeyron T."/>
            <person name="Michel G."/>
            <person name="Noel B."/>
            <person name="Valentin K."/>
            <person name="Elias M."/>
            <person name="Artiguenave F."/>
            <person name="Arun A."/>
            <person name="Aury J.M."/>
            <person name="Barbosa-Neto J.F."/>
            <person name="Bothwell J.H."/>
            <person name="Bouget F.Y."/>
            <person name="Brillet L."/>
            <person name="Cabello-Hurtado F."/>
            <person name="Capella-Gutierrez S."/>
            <person name="Charrier B."/>
            <person name="Cladiere L."/>
            <person name="Cock J.M."/>
            <person name="Coelho S.M."/>
            <person name="Colleoni C."/>
            <person name="Czjzek M."/>
            <person name="Da Silva C."/>
            <person name="Delage L."/>
            <person name="Denoeud F."/>
            <person name="Deschamps P."/>
            <person name="Dittami S.M."/>
            <person name="Gabaldon T."/>
            <person name="Gachon C.M."/>
            <person name="Groisillier A."/>
            <person name="Herve C."/>
            <person name="Jabbari K."/>
            <person name="Katinka M."/>
            <person name="Kloareg B."/>
            <person name="Kowalczyk N."/>
            <person name="Labadie K."/>
            <person name="Leblanc C."/>
            <person name="Lopez P.J."/>
            <person name="McLachlan D.H."/>
            <person name="Meslet-Cladiere L."/>
            <person name="Moustafa A."/>
            <person name="Nehr Z."/>
            <person name="Nyvall Collen P."/>
            <person name="Panaud O."/>
            <person name="Partensky F."/>
            <person name="Poulain J."/>
            <person name="Rensing S.A."/>
            <person name="Rousvoal S."/>
            <person name="Samson G."/>
            <person name="Symeonidi A."/>
            <person name="Weissenbach J."/>
            <person name="Zambounis A."/>
            <person name="Wincker P."/>
            <person name="Boyen C."/>
        </authorList>
    </citation>
    <scope>NUCLEOTIDE SEQUENCE [LARGE SCALE GENOMIC DNA]</scope>
    <source>
        <strain evidence="2">cv. Stackhouse</strain>
    </source>
</reference>
<dbReference type="Gramene" id="CDF35051">
    <property type="protein sequence ID" value="CDF35051"/>
    <property type="gene ID" value="CHC_T00003379001"/>
</dbReference>
<dbReference type="GeneID" id="17322586"/>
<organism evidence="1 2">
    <name type="scientific">Chondrus crispus</name>
    <name type="common">Carrageen Irish moss</name>
    <name type="synonym">Polymorpha crispa</name>
    <dbReference type="NCBI Taxonomy" id="2769"/>
    <lineage>
        <taxon>Eukaryota</taxon>
        <taxon>Rhodophyta</taxon>
        <taxon>Florideophyceae</taxon>
        <taxon>Rhodymeniophycidae</taxon>
        <taxon>Gigartinales</taxon>
        <taxon>Gigartinaceae</taxon>
        <taxon>Chondrus</taxon>
    </lineage>
</organism>
<dbReference type="AlphaFoldDB" id="R7QCB8"/>
<gene>
    <name evidence="1" type="ORF">CHC_T00003379001</name>
</gene>
<name>R7QCB8_CHOCR</name>
<evidence type="ECO:0000313" key="1">
    <source>
        <dbReference type="EMBL" id="CDF35051.1"/>
    </source>
</evidence>
<sequence length="578" mass="65622">MRASGPGILGLHEDALLHVFSHLCGIDNLNAHPCAPVLRGSRLERARDAFALAQTCTLLLSLFKRRFLVRIDFFQISHAEDCRNVSHFLPSRYQGTQHIRAMVRIAAESLQELRIPPCEGWENHDSILQEVLLHCPNLHTLALPESRDPSDTLMYSLFYSAELSLQALTIQSPSMGTIEDLESGLYCNLRQIKLTNLIELHISRLVSFLRHRGKSLDSLTLHFEDLNQYSSGQNSWGLFYDAGFLALLATDLLEWCPILESLDLGLPFLDFSDVKVAGDDVNIDYLNDNEVMTLAKAQLHGGVKTHGIRSQLKHVRISTFQSREAVQRLFRSLSTLIAPAARLELRFPNAVIVIPTPGSSFRRPFYRALNITRLNETAQSLELGNTDYGKIEEVCLSFHDRQELDISLARTILRRIHREAGSNFKTLRVQNFGRSYSNDFLRLIDLSAEVPSAVTLQMPRDFVCFWSTVFKPSMLENIPVNLKRLIFTNGHTCTHESECHSIATTIPNLLHTIKMRCPHIEGVYLQRARETGEPHSDNLRQLTRSSLNALEVFESERPSVDVSTIKAQLLLWVEDCFW</sequence>
<accession>R7QCB8</accession>
<protein>
    <submittedName>
        <fullName evidence="1">Uncharacterized protein</fullName>
    </submittedName>
</protein>
<dbReference type="KEGG" id="ccp:CHC_T00003379001"/>